<dbReference type="Gene3D" id="1.10.8.80">
    <property type="entry name" value="Magnesium chelatase subunit I, C-Terminal domain"/>
    <property type="match status" value="1"/>
</dbReference>
<protein>
    <submittedName>
        <fullName evidence="3">AAA ATPase of MoxR-like family, a component of a putative secretion system</fullName>
    </submittedName>
</protein>
<accession>A0ABY8CH72</accession>
<feature type="domain" description="ChlI/MoxR AAA lid" evidence="2">
    <location>
        <begin position="246"/>
        <end position="318"/>
    </location>
</feature>
<dbReference type="RefSeq" id="WP_414836520.1">
    <property type="nucleotide sequence ID" value="NZ_CP104395.1"/>
</dbReference>
<dbReference type="InterPro" id="IPR041628">
    <property type="entry name" value="ChlI/MoxR_AAA_lid"/>
</dbReference>
<dbReference type="PANTHER" id="PTHR42759:SF1">
    <property type="entry name" value="MAGNESIUM-CHELATASE SUBUNIT CHLD"/>
    <property type="match status" value="1"/>
</dbReference>
<dbReference type="PIRSF" id="PIRSF002849">
    <property type="entry name" value="AAA_ATPase_chaperone_MoxR_prd"/>
    <property type="match status" value="1"/>
</dbReference>
<dbReference type="PANTHER" id="PTHR42759">
    <property type="entry name" value="MOXR FAMILY PROTEIN"/>
    <property type="match status" value="1"/>
</dbReference>
<name>A0ABY8CH72_9ARCH</name>
<evidence type="ECO:0000313" key="3">
    <source>
        <dbReference type="EMBL" id="WEL19855.1"/>
    </source>
</evidence>
<dbReference type="InterPro" id="IPR050764">
    <property type="entry name" value="CbbQ/NirQ/NorQ/GpvN"/>
</dbReference>
<evidence type="ECO:0000259" key="2">
    <source>
        <dbReference type="Pfam" id="PF17863"/>
    </source>
</evidence>
<proteinExistence type="predicted"/>
<dbReference type="Pfam" id="PF17863">
    <property type="entry name" value="AAA_lid_2"/>
    <property type="match status" value="1"/>
</dbReference>
<keyword evidence="4" id="KW-1185">Reference proteome</keyword>
<dbReference type="SUPFAM" id="SSF52540">
    <property type="entry name" value="P-loop containing nucleoside triphosphate hydrolases"/>
    <property type="match status" value="1"/>
</dbReference>
<organism evidence="3 4">
    <name type="scientific">Candidatus Nanohalococcus occultus</name>
    <dbReference type="NCBI Taxonomy" id="2978047"/>
    <lineage>
        <taxon>Archaea</taxon>
        <taxon>Candidatus Nanohalarchaeota</taxon>
        <taxon>Candidatus Nanohalarchaeota incertae sedis</taxon>
        <taxon>Candidatus Nanohalococcus</taxon>
    </lineage>
</organism>
<dbReference type="EMBL" id="CP104395">
    <property type="protein sequence ID" value="WEL19855.1"/>
    <property type="molecule type" value="Genomic_DNA"/>
</dbReference>
<dbReference type="Proteomes" id="UP001218034">
    <property type="component" value="Chromosome"/>
</dbReference>
<gene>
    <name evidence="3" type="ORF">SVXNc_0848</name>
</gene>
<dbReference type="Gene3D" id="3.40.50.300">
    <property type="entry name" value="P-loop containing nucleotide triphosphate hydrolases"/>
    <property type="match status" value="1"/>
</dbReference>
<dbReference type="Pfam" id="PF07726">
    <property type="entry name" value="AAA_3"/>
    <property type="match status" value="1"/>
</dbReference>
<reference evidence="3 4" key="1">
    <citation type="submission" date="2022-09" db="EMBL/GenBank/DDBJ databases">
        <title>Xylan utilization by haloarchaea-nanohaloarchaea associations.</title>
        <authorList>
            <person name="Yakimov M."/>
        </authorList>
    </citation>
    <scope>NUCLEOTIDE SEQUENCE [LARGE SCALE GENOMIC DNA]</scope>
    <source>
        <strain evidence="3 4">SVXNc</strain>
    </source>
</reference>
<evidence type="ECO:0000259" key="1">
    <source>
        <dbReference type="Pfam" id="PF07726"/>
    </source>
</evidence>
<evidence type="ECO:0000313" key="4">
    <source>
        <dbReference type="Proteomes" id="UP001218034"/>
    </source>
</evidence>
<dbReference type="InterPro" id="IPR027417">
    <property type="entry name" value="P-loop_NTPase"/>
</dbReference>
<feature type="domain" description="ATPase AAA-3" evidence="1">
    <location>
        <begin position="50"/>
        <end position="182"/>
    </location>
</feature>
<dbReference type="InterPro" id="IPR011703">
    <property type="entry name" value="ATPase_AAA-3"/>
</dbReference>
<sequence length="322" mass="36119">MKIKGMDEAGKYEKANEKLNEVLEETSKVIVGQEKVQRQLLISILCDGNVLMESYPGLGKTKMVRTLSKVLGLDFSRIQNTPDLMPSDITGTHIINENSSGEKDFVFQQGPIFSNMVLADEINRATPKTQAALLEAMEEKQVTVGNQSYSLDKPFFLMATQNPIDQEGTYPLPEAQSDRFLMKIRVDYPSQQEEEKVVDRFTGELNFDPQLNTVLSEASLLKLQEFTRQVPIADDLRTKAVNVVSETREHEDLNFGASPRASLSLVLAAKARAIIEGRNHVSEEDIEEVAQPVMRHRIGLSFQAEKQGKDADSVVEEILEKY</sequence>
<dbReference type="GeneID" id="98290923"/>